<feature type="domain" description="Response regulatory" evidence="5">
    <location>
        <begin position="8"/>
        <end position="133"/>
    </location>
</feature>
<evidence type="ECO:0000256" key="2">
    <source>
        <dbReference type="ARBA" id="ARBA00023015"/>
    </source>
</evidence>
<reference evidence="6" key="1">
    <citation type="submission" date="2022-05" db="EMBL/GenBank/DDBJ databases">
        <authorList>
            <person name="Pankratov T."/>
        </authorList>
    </citation>
    <scope>NUCLEOTIDE SEQUENCE</scope>
    <source>
        <strain evidence="6">BP6-180914</strain>
    </source>
</reference>
<dbReference type="AlphaFoldDB" id="A0AA41YUS1"/>
<dbReference type="InterPro" id="IPR001789">
    <property type="entry name" value="Sig_transdc_resp-reg_receiver"/>
</dbReference>
<protein>
    <submittedName>
        <fullName evidence="6">Response regulator</fullName>
    </submittedName>
</protein>
<organism evidence="6 7">
    <name type="scientific">Lichenifustis flavocetrariae</name>
    <dbReference type="NCBI Taxonomy" id="2949735"/>
    <lineage>
        <taxon>Bacteria</taxon>
        <taxon>Pseudomonadati</taxon>
        <taxon>Pseudomonadota</taxon>
        <taxon>Alphaproteobacteria</taxon>
        <taxon>Hyphomicrobiales</taxon>
        <taxon>Lichenihabitantaceae</taxon>
        <taxon>Lichenifustis</taxon>
    </lineage>
</organism>
<keyword evidence="1 4" id="KW-0597">Phosphoprotein</keyword>
<evidence type="ECO:0000313" key="7">
    <source>
        <dbReference type="Proteomes" id="UP001165667"/>
    </source>
</evidence>
<dbReference type="Pfam" id="PF00072">
    <property type="entry name" value="Response_reg"/>
    <property type="match status" value="1"/>
</dbReference>
<dbReference type="InterPro" id="IPR050595">
    <property type="entry name" value="Bact_response_regulator"/>
</dbReference>
<dbReference type="InterPro" id="IPR011006">
    <property type="entry name" value="CheY-like_superfamily"/>
</dbReference>
<evidence type="ECO:0000259" key="5">
    <source>
        <dbReference type="PROSITE" id="PS50110"/>
    </source>
</evidence>
<name>A0AA41YUS1_9HYPH</name>
<feature type="modified residue" description="4-aspartylphosphate" evidence="4">
    <location>
        <position position="66"/>
    </location>
</feature>
<keyword evidence="7" id="KW-1185">Reference proteome</keyword>
<accession>A0AA41YUS1</accession>
<comment type="caution">
    <text evidence="6">The sequence shown here is derived from an EMBL/GenBank/DDBJ whole genome shotgun (WGS) entry which is preliminary data.</text>
</comment>
<proteinExistence type="predicted"/>
<sequence>MQIEAFRLFVMVDDSDNELFLTKSIFQHSFPKIAFLCEKNPAAVIDIIGRYKALGVAAAQICLLIDIRMPKMNGFELIYRVRNDIETYDCCIVMLSSSRAADDRDHSEAIGSDSFMAKPFSVPKLKVAIAERKVAERLV</sequence>
<dbReference type="RefSeq" id="WP_282584885.1">
    <property type="nucleotide sequence ID" value="NZ_JAMOIM010000006.1"/>
</dbReference>
<evidence type="ECO:0000256" key="3">
    <source>
        <dbReference type="ARBA" id="ARBA00023163"/>
    </source>
</evidence>
<dbReference type="PROSITE" id="PS50110">
    <property type="entry name" value="RESPONSE_REGULATORY"/>
    <property type="match status" value="1"/>
</dbReference>
<evidence type="ECO:0000313" key="6">
    <source>
        <dbReference type="EMBL" id="MCW6508514.1"/>
    </source>
</evidence>
<gene>
    <name evidence="6" type="ORF">M8523_10845</name>
</gene>
<evidence type="ECO:0000256" key="4">
    <source>
        <dbReference type="PROSITE-ProRule" id="PRU00169"/>
    </source>
</evidence>
<dbReference type="PANTHER" id="PTHR44591">
    <property type="entry name" value="STRESS RESPONSE REGULATOR PROTEIN 1"/>
    <property type="match status" value="1"/>
</dbReference>
<dbReference type="SUPFAM" id="SSF52172">
    <property type="entry name" value="CheY-like"/>
    <property type="match status" value="1"/>
</dbReference>
<dbReference type="Proteomes" id="UP001165667">
    <property type="component" value="Unassembled WGS sequence"/>
</dbReference>
<keyword evidence="3" id="KW-0804">Transcription</keyword>
<dbReference type="EMBL" id="JAMOIM010000006">
    <property type="protein sequence ID" value="MCW6508514.1"/>
    <property type="molecule type" value="Genomic_DNA"/>
</dbReference>
<dbReference type="Gene3D" id="3.40.50.2300">
    <property type="match status" value="1"/>
</dbReference>
<dbReference type="GO" id="GO:0000160">
    <property type="term" value="P:phosphorelay signal transduction system"/>
    <property type="evidence" value="ECO:0007669"/>
    <property type="project" value="InterPro"/>
</dbReference>
<evidence type="ECO:0000256" key="1">
    <source>
        <dbReference type="ARBA" id="ARBA00022553"/>
    </source>
</evidence>
<dbReference type="SMART" id="SM00448">
    <property type="entry name" value="REC"/>
    <property type="match status" value="1"/>
</dbReference>
<keyword evidence="2" id="KW-0805">Transcription regulation</keyword>
<dbReference type="PANTHER" id="PTHR44591:SF3">
    <property type="entry name" value="RESPONSE REGULATORY DOMAIN-CONTAINING PROTEIN"/>
    <property type="match status" value="1"/>
</dbReference>